<dbReference type="EC" id="2.4.2.3" evidence="1"/>
<dbReference type="SUPFAM" id="SSF53167">
    <property type="entry name" value="Purine and uridine phosphorylases"/>
    <property type="match status" value="1"/>
</dbReference>
<comment type="caution">
    <text evidence="5">The sequence shown here is derived from an EMBL/GenBank/DDBJ whole genome shotgun (WGS) entry which is preliminary data.</text>
</comment>
<evidence type="ECO:0000313" key="5">
    <source>
        <dbReference type="EMBL" id="TDP91733.1"/>
    </source>
</evidence>
<dbReference type="AlphaFoldDB" id="A0A4R6RXK9"/>
<dbReference type="PANTHER" id="PTHR43691">
    <property type="entry name" value="URIDINE PHOSPHORYLASE"/>
    <property type="match status" value="1"/>
</dbReference>
<dbReference type="PANTHER" id="PTHR43691:SF11">
    <property type="entry name" value="FI09636P-RELATED"/>
    <property type="match status" value="1"/>
</dbReference>
<comment type="catalytic activity">
    <reaction evidence="3">
        <text>uridine + phosphate = alpha-D-ribose 1-phosphate + uracil</text>
        <dbReference type="Rhea" id="RHEA:24388"/>
        <dbReference type="ChEBI" id="CHEBI:16704"/>
        <dbReference type="ChEBI" id="CHEBI:17568"/>
        <dbReference type="ChEBI" id="CHEBI:43474"/>
        <dbReference type="ChEBI" id="CHEBI:57720"/>
        <dbReference type="EC" id="2.4.2.3"/>
    </reaction>
</comment>
<dbReference type="GO" id="GO:0006218">
    <property type="term" value="P:uridine catabolic process"/>
    <property type="evidence" value="ECO:0007669"/>
    <property type="project" value="TreeGrafter"/>
</dbReference>
<proteinExistence type="predicted"/>
<dbReference type="EMBL" id="SNXX01000016">
    <property type="protein sequence ID" value="TDP91733.1"/>
    <property type="molecule type" value="Genomic_DNA"/>
</dbReference>
<evidence type="ECO:0000259" key="4">
    <source>
        <dbReference type="Pfam" id="PF01048"/>
    </source>
</evidence>
<dbReference type="GO" id="GO:0005829">
    <property type="term" value="C:cytosol"/>
    <property type="evidence" value="ECO:0007669"/>
    <property type="project" value="TreeGrafter"/>
</dbReference>
<reference evidence="5 6" key="1">
    <citation type="submission" date="2019-03" db="EMBL/GenBank/DDBJ databases">
        <title>Subsurface microbial communities from deep shales in Ohio and West Virginia, USA.</title>
        <authorList>
            <person name="Wrighton K."/>
        </authorList>
    </citation>
    <scope>NUCLEOTIDE SEQUENCE [LARGE SCALE GENOMIC DNA]</scope>
    <source>
        <strain evidence="5 6">MSL 7</strain>
    </source>
</reference>
<gene>
    <name evidence="5" type="ORF">C7957_11616</name>
</gene>
<evidence type="ECO:0000256" key="3">
    <source>
        <dbReference type="ARBA" id="ARBA00048447"/>
    </source>
</evidence>
<dbReference type="CDD" id="cd17767">
    <property type="entry name" value="UP_EcUdp-like"/>
    <property type="match status" value="1"/>
</dbReference>
<accession>A0A4R6RXK9</accession>
<dbReference type="Proteomes" id="UP000295176">
    <property type="component" value="Unassembled WGS sequence"/>
</dbReference>
<evidence type="ECO:0000313" key="6">
    <source>
        <dbReference type="Proteomes" id="UP000295176"/>
    </source>
</evidence>
<evidence type="ECO:0000256" key="2">
    <source>
        <dbReference type="ARBA" id="ARBA00021980"/>
    </source>
</evidence>
<dbReference type="Gene3D" id="3.40.50.1580">
    <property type="entry name" value="Nucleoside phosphorylase domain"/>
    <property type="match status" value="1"/>
</dbReference>
<dbReference type="Pfam" id="PF01048">
    <property type="entry name" value="PNP_UDP_1"/>
    <property type="match status" value="1"/>
</dbReference>
<evidence type="ECO:0000256" key="1">
    <source>
        <dbReference type="ARBA" id="ARBA00011888"/>
    </source>
</evidence>
<sequence length="243" mass="26106">MDKKEFLPILKTNSKNIRKKVLVCGDPGRADKIAEFLTEAEVISYNREYKLINGQYNQQPVSILSHGVGGPGAGVAFKELIKGGAEEIIRVGTAGSLSKKIKDGDLVIAAAAVRNDGLTEQLVDKSYPAVADWELVARLNRRAEALEIAISTGIVSTIAAFYPELEPLSNNYFSQAGVIAVEMEASALFVLASLNNVKAAAVLAVDGIAVDFDAESYNPHREKVSNAVEREIFLALEALTGED</sequence>
<name>A0A4R6RXK9_9FIRM</name>
<organism evidence="5 6">
    <name type="scientific">Halanaerobium saccharolyticum</name>
    <dbReference type="NCBI Taxonomy" id="43595"/>
    <lineage>
        <taxon>Bacteria</taxon>
        <taxon>Bacillati</taxon>
        <taxon>Bacillota</taxon>
        <taxon>Clostridia</taxon>
        <taxon>Halanaerobiales</taxon>
        <taxon>Halanaerobiaceae</taxon>
        <taxon>Halanaerobium</taxon>
    </lineage>
</organism>
<dbReference type="InterPro" id="IPR000845">
    <property type="entry name" value="Nucleoside_phosphorylase_d"/>
</dbReference>
<protein>
    <recommendedName>
        <fullName evidence="2">Uridine phosphorylase</fullName>
        <ecNumber evidence="1">2.4.2.3</ecNumber>
    </recommendedName>
</protein>
<dbReference type="InterPro" id="IPR035994">
    <property type="entry name" value="Nucleoside_phosphorylase_sf"/>
</dbReference>
<dbReference type="RefSeq" id="WP_166637153.1">
    <property type="nucleotide sequence ID" value="NZ_SNXX01000016.1"/>
</dbReference>
<feature type="domain" description="Nucleoside phosphorylase" evidence="4">
    <location>
        <begin position="21"/>
        <end position="230"/>
    </location>
</feature>
<dbReference type="GO" id="GO:0004850">
    <property type="term" value="F:uridine phosphorylase activity"/>
    <property type="evidence" value="ECO:0007669"/>
    <property type="project" value="UniProtKB-EC"/>
</dbReference>